<dbReference type="Gene3D" id="2.60.40.1180">
    <property type="entry name" value="Golgi alpha-mannosidase II"/>
    <property type="match status" value="1"/>
</dbReference>
<evidence type="ECO:0000256" key="1">
    <source>
        <dbReference type="SAM" id="SignalP"/>
    </source>
</evidence>
<keyword evidence="1" id="KW-0732">Signal</keyword>
<dbReference type="Proteomes" id="UP001265746">
    <property type="component" value="Unassembled WGS sequence"/>
</dbReference>
<dbReference type="EMBL" id="JAUJFL010000001">
    <property type="protein sequence ID" value="KAK2613076.1"/>
    <property type="molecule type" value="Genomic_DNA"/>
</dbReference>
<proteinExistence type="predicted"/>
<keyword evidence="4" id="KW-1185">Reference proteome</keyword>
<dbReference type="InterPro" id="IPR052974">
    <property type="entry name" value="GH79_Enzymes"/>
</dbReference>
<dbReference type="PANTHER" id="PTHR36183:SF3">
    <property type="entry name" value="BETA-GLUCURONIDASE C-TERMINAL DOMAIN-CONTAINING PROTEIN"/>
    <property type="match status" value="1"/>
</dbReference>
<feature type="domain" description="Beta-glucuronidase C-terminal" evidence="2">
    <location>
        <begin position="379"/>
        <end position="483"/>
    </location>
</feature>
<feature type="signal peptide" evidence="1">
    <location>
        <begin position="1"/>
        <end position="20"/>
    </location>
</feature>
<gene>
    <name evidence="3" type="ORF">N8I77_000005</name>
</gene>
<sequence length="487" mass="50689">MARLASFLICLFLTAQHVAAVTFAVPTKVGTAGYAYAPLDPAPVGISFEFFAFPSYFTNVTATNQCLSNWKTLTGVWPPIRIGGTTQDRAQYDPATSAYVVYTVASPADAPASLTFGSSFMTLANTYGGSVVVGLNRGKDNISNTIAAAKVAVSGMSNLLAIELGNEPECQTRLDYAGAGQPIAAGGWDPARDAASQNNWDILVGSAIGKTNIIQAGNSNSLPPTWGAAELIATENATVKQYVKTYAHHNYPGGTVTSLMSHSNIASNLHQFDADIAAALGQGKPYIFGETNSVSGGGAATVSPTFGAALWTMDYALRATYSNMSRTYFHHGTVGNCQYCFWGRYSMGAPYYGATAAVALLAGASHLTALDTGSTNYAGYATFDSAGAPLRVLLYNSDYFNGTGTRSSQSFVLTGLTATASVRAKRLTAASALSRQDQGGNPTFGGQTYANGTCVVGGAEAYETAVVSGGQATFTVKASEALVVYLK</sequence>
<dbReference type="InterPro" id="IPR031728">
    <property type="entry name" value="GlcAase_C"/>
</dbReference>
<evidence type="ECO:0000313" key="4">
    <source>
        <dbReference type="Proteomes" id="UP001265746"/>
    </source>
</evidence>
<feature type="chain" id="PRO_5042091166" description="Beta-glucuronidase C-terminal domain-containing protein" evidence="1">
    <location>
        <begin position="21"/>
        <end position="487"/>
    </location>
</feature>
<dbReference type="PANTHER" id="PTHR36183">
    <property type="entry name" value="BETA-GLUCURONIDASE"/>
    <property type="match status" value="1"/>
</dbReference>
<organism evidence="3 4">
    <name type="scientific">Phomopsis amygdali</name>
    <name type="common">Fusicoccum amygdali</name>
    <dbReference type="NCBI Taxonomy" id="1214568"/>
    <lineage>
        <taxon>Eukaryota</taxon>
        <taxon>Fungi</taxon>
        <taxon>Dikarya</taxon>
        <taxon>Ascomycota</taxon>
        <taxon>Pezizomycotina</taxon>
        <taxon>Sordariomycetes</taxon>
        <taxon>Sordariomycetidae</taxon>
        <taxon>Diaporthales</taxon>
        <taxon>Diaporthaceae</taxon>
        <taxon>Diaporthe</taxon>
    </lineage>
</organism>
<evidence type="ECO:0000259" key="2">
    <source>
        <dbReference type="Pfam" id="PF16862"/>
    </source>
</evidence>
<dbReference type="AlphaFoldDB" id="A0AAD9SMZ9"/>
<dbReference type="Gene3D" id="3.20.20.80">
    <property type="entry name" value="Glycosidases"/>
    <property type="match status" value="1"/>
</dbReference>
<reference evidence="3" key="1">
    <citation type="submission" date="2023-06" db="EMBL/GenBank/DDBJ databases">
        <authorList>
            <person name="Noh H."/>
        </authorList>
    </citation>
    <scope>NUCLEOTIDE SEQUENCE</scope>
    <source>
        <strain evidence="3">DUCC20226</strain>
    </source>
</reference>
<comment type="caution">
    <text evidence="3">The sequence shown here is derived from an EMBL/GenBank/DDBJ whole genome shotgun (WGS) entry which is preliminary data.</text>
</comment>
<dbReference type="Pfam" id="PF16862">
    <property type="entry name" value="Glyco_hydro_79C"/>
    <property type="match status" value="1"/>
</dbReference>
<name>A0AAD9SMZ9_PHOAM</name>
<dbReference type="InterPro" id="IPR017853">
    <property type="entry name" value="GH"/>
</dbReference>
<protein>
    <recommendedName>
        <fullName evidence="2">Beta-glucuronidase C-terminal domain-containing protein</fullName>
    </recommendedName>
</protein>
<dbReference type="SUPFAM" id="SSF51445">
    <property type="entry name" value="(Trans)glycosidases"/>
    <property type="match status" value="1"/>
</dbReference>
<accession>A0AAD9SMZ9</accession>
<dbReference type="InterPro" id="IPR013780">
    <property type="entry name" value="Glyco_hydro_b"/>
</dbReference>
<evidence type="ECO:0000313" key="3">
    <source>
        <dbReference type="EMBL" id="KAK2613076.1"/>
    </source>
</evidence>